<dbReference type="InterPro" id="IPR004875">
    <property type="entry name" value="DDE_SF_endonuclease_dom"/>
</dbReference>
<dbReference type="Proteomes" id="UP000800082">
    <property type="component" value="Unassembled WGS sequence"/>
</dbReference>
<sequence length="152" mass="17185">TLNKLGITWLKHFNTRTKDQKVGAHRLLIVDGYESHSSHEFHKHCEEEKIIVLCMPAHSSHLLQPLNVGCFSPLKRAYSDKISGLAQYSSKQIKKEAFLLAFKAAFKRLITKENIYVGFRGAGLVLQNLEAVILKLNVVLCTLTLLKLEDTL</sequence>
<dbReference type="GeneID" id="54354528"/>
<accession>A0A6A5RD58</accession>
<dbReference type="Pfam" id="PF03184">
    <property type="entry name" value="DDE_1"/>
    <property type="match status" value="1"/>
</dbReference>
<reference evidence="2" key="1">
    <citation type="journal article" date="2020" name="Stud. Mycol.">
        <title>101 Dothideomycetes genomes: a test case for predicting lifestyles and emergence of pathogens.</title>
        <authorList>
            <person name="Haridas S."/>
            <person name="Albert R."/>
            <person name="Binder M."/>
            <person name="Bloem J."/>
            <person name="Labutti K."/>
            <person name="Salamov A."/>
            <person name="Andreopoulos B."/>
            <person name="Baker S."/>
            <person name="Barry K."/>
            <person name="Bills G."/>
            <person name="Bluhm B."/>
            <person name="Cannon C."/>
            <person name="Castanera R."/>
            <person name="Culley D."/>
            <person name="Daum C."/>
            <person name="Ezra D."/>
            <person name="Gonzalez J."/>
            <person name="Henrissat B."/>
            <person name="Kuo A."/>
            <person name="Liang C."/>
            <person name="Lipzen A."/>
            <person name="Lutzoni F."/>
            <person name="Magnuson J."/>
            <person name="Mondo S."/>
            <person name="Nolan M."/>
            <person name="Ohm R."/>
            <person name="Pangilinan J."/>
            <person name="Park H.-J."/>
            <person name="Ramirez L."/>
            <person name="Alfaro M."/>
            <person name="Sun H."/>
            <person name="Tritt A."/>
            <person name="Yoshinaga Y."/>
            <person name="Zwiers L.-H."/>
            <person name="Turgeon B."/>
            <person name="Goodwin S."/>
            <person name="Spatafora J."/>
            <person name="Crous P."/>
            <person name="Grigoriev I."/>
        </authorList>
    </citation>
    <scope>NUCLEOTIDE SEQUENCE</scope>
    <source>
        <strain evidence="2">CBS 183.55</strain>
    </source>
</reference>
<dbReference type="PANTHER" id="PTHR19303">
    <property type="entry name" value="TRANSPOSON"/>
    <property type="match status" value="1"/>
</dbReference>
<dbReference type="EMBL" id="ML978993">
    <property type="protein sequence ID" value="KAF1924506.1"/>
    <property type="molecule type" value="Genomic_DNA"/>
</dbReference>
<evidence type="ECO:0000313" key="3">
    <source>
        <dbReference type="Proteomes" id="UP000800082"/>
    </source>
</evidence>
<dbReference type="AlphaFoldDB" id="A0A6A5RD58"/>
<feature type="domain" description="DDE-1" evidence="1">
    <location>
        <begin position="4"/>
        <end position="119"/>
    </location>
</feature>
<evidence type="ECO:0000259" key="1">
    <source>
        <dbReference type="Pfam" id="PF03184"/>
    </source>
</evidence>
<feature type="non-terminal residue" evidence="2">
    <location>
        <position position="1"/>
    </location>
</feature>
<gene>
    <name evidence="2" type="ORF">M421DRAFT_72309</name>
</gene>
<dbReference type="GO" id="GO:0005634">
    <property type="term" value="C:nucleus"/>
    <property type="evidence" value="ECO:0007669"/>
    <property type="project" value="TreeGrafter"/>
</dbReference>
<evidence type="ECO:0000313" key="2">
    <source>
        <dbReference type="EMBL" id="KAF1924506.1"/>
    </source>
</evidence>
<dbReference type="GO" id="GO:0003677">
    <property type="term" value="F:DNA binding"/>
    <property type="evidence" value="ECO:0007669"/>
    <property type="project" value="TreeGrafter"/>
</dbReference>
<dbReference type="InterPro" id="IPR050863">
    <property type="entry name" value="CenT-Element_Derived"/>
</dbReference>
<dbReference type="OrthoDB" id="5425161at2759"/>
<dbReference type="RefSeq" id="XP_033444759.1">
    <property type="nucleotide sequence ID" value="XM_033596861.1"/>
</dbReference>
<proteinExistence type="predicted"/>
<organism evidence="2 3">
    <name type="scientific">Didymella exigua CBS 183.55</name>
    <dbReference type="NCBI Taxonomy" id="1150837"/>
    <lineage>
        <taxon>Eukaryota</taxon>
        <taxon>Fungi</taxon>
        <taxon>Dikarya</taxon>
        <taxon>Ascomycota</taxon>
        <taxon>Pezizomycotina</taxon>
        <taxon>Dothideomycetes</taxon>
        <taxon>Pleosporomycetidae</taxon>
        <taxon>Pleosporales</taxon>
        <taxon>Pleosporineae</taxon>
        <taxon>Didymellaceae</taxon>
        <taxon>Didymella</taxon>
    </lineage>
</organism>
<keyword evidence="3" id="KW-1185">Reference proteome</keyword>
<dbReference type="PANTHER" id="PTHR19303:SF74">
    <property type="entry name" value="POGO TRANSPOSABLE ELEMENT WITH KRAB DOMAIN"/>
    <property type="match status" value="1"/>
</dbReference>
<protein>
    <submittedName>
        <fullName evidence="2">DDE-domain-containing protein</fullName>
    </submittedName>
</protein>
<name>A0A6A5RD58_9PLEO</name>